<protein>
    <recommendedName>
        <fullName evidence="4">Transposase</fullName>
    </recommendedName>
</protein>
<feature type="coiled-coil region" evidence="1">
    <location>
        <begin position="101"/>
        <end position="135"/>
    </location>
</feature>
<dbReference type="Pfam" id="PF19776">
    <property type="entry name" value="DUF6262"/>
    <property type="match status" value="1"/>
</dbReference>
<evidence type="ECO:0008006" key="4">
    <source>
        <dbReference type="Google" id="ProtNLM"/>
    </source>
</evidence>
<dbReference type="EMBL" id="UOFZ01000187">
    <property type="protein sequence ID" value="VAX14644.1"/>
    <property type="molecule type" value="Genomic_DNA"/>
</dbReference>
<dbReference type="AlphaFoldDB" id="A0A3B1BS25"/>
<sequence>MSGEDKMGGIRQAREQRSLEKRRAVEEAIESLKQRNETITFKAVAILASVSRQYLYNNFKEAISVYREGDRASKALIDGVTVPVRTPEEARHVEALLRNKIERLKKDLGTVRHENARLKQALEKERGKAEHFRKNWINSS</sequence>
<evidence type="ECO:0000313" key="3">
    <source>
        <dbReference type="EMBL" id="VAX14644.1"/>
    </source>
</evidence>
<evidence type="ECO:0000256" key="1">
    <source>
        <dbReference type="SAM" id="Coils"/>
    </source>
</evidence>
<accession>A0A3B1BS25</accession>
<keyword evidence="1" id="KW-0175">Coiled coil</keyword>
<dbReference type="InterPro" id="IPR046229">
    <property type="entry name" value="TnpC-like"/>
</dbReference>
<organism evidence="3">
    <name type="scientific">hydrothermal vent metagenome</name>
    <dbReference type="NCBI Taxonomy" id="652676"/>
    <lineage>
        <taxon>unclassified sequences</taxon>
        <taxon>metagenomes</taxon>
        <taxon>ecological metagenomes</taxon>
    </lineage>
</organism>
<gene>
    <name evidence="3" type="ORF">MNBD_GAMMA24-2613</name>
</gene>
<proteinExistence type="predicted"/>
<name>A0A3B1BS25_9ZZZZ</name>
<reference evidence="3" key="1">
    <citation type="submission" date="2018-06" db="EMBL/GenBank/DDBJ databases">
        <authorList>
            <person name="Zhirakovskaya E."/>
        </authorList>
    </citation>
    <scope>NUCLEOTIDE SEQUENCE</scope>
</reference>
<evidence type="ECO:0000256" key="2">
    <source>
        <dbReference type="SAM" id="MobiDB-lite"/>
    </source>
</evidence>
<feature type="region of interest" description="Disordered" evidence="2">
    <location>
        <begin position="1"/>
        <end position="21"/>
    </location>
</feature>